<dbReference type="Proteomes" id="UP001634394">
    <property type="component" value="Unassembled WGS sequence"/>
</dbReference>
<evidence type="ECO:0000313" key="1">
    <source>
        <dbReference type="EMBL" id="KAL3873843.1"/>
    </source>
</evidence>
<keyword evidence="2" id="KW-1185">Reference proteome</keyword>
<comment type="caution">
    <text evidence="1">The sequence shown here is derived from an EMBL/GenBank/DDBJ whole genome shotgun (WGS) entry which is preliminary data.</text>
</comment>
<name>A0ABD3WKT1_SINWO</name>
<protein>
    <submittedName>
        <fullName evidence="1">Uncharacterized protein</fullName>
    </submittedName>
</protein>
<sequence length="165" mass="18670">MSINTNGQLNIMRSTKPLQKKLKPTAVPHIFNWTPAESSATLKRRKRHIQREFKQNSQVCISDVIMMDENTEIGCQETVSSAPTEETVVPVYIPASTQTEKTSTRDFGTQSGDQPMFSIHDIVNDPQGIHFYTGLENYQNFKFVLDTLGVTAYHPNYYDGTLPNI</sequence>
<accession>A0ABD3WKT1</accession>
<evidence type="ECO:0000313" key="2">
    <source>
        <dbReference type="Proteomes" id="UP001634394"/>
    </source>
</evidence>
<proteinExistence type="predicted"/>
<feature type="non-terminal residue" evidence="1">
    <location>
        <position position="165"/>
    </location>
</feature>
<gene>
    <name evidence="1" type="ORF">ACJMK2_036927</name>
</gene>
<dbReference type="EMBL" id="JBJQND010000006">
    <property type="protein sequence ID" value="KAL3873843.1"/>
    <property type="molecule type" value="Genomic_DNA"/>
</dbReference>
<dbReference type="AlphaFoldDB" id="A0ABD3WKT1"/>
<organism evidence="1 2">
    <name type="scientific">Sinanodonta woodiana</name>
    <name type="common">Chinese pond mussel</name>
    <name type="synonym">Anodonta woodiana</name>
    <dbReference type="NCBI Taxonomy" id="1069815"/>
    <lineage>
        <taxon>Eukaryota</taxon>
        <taxon>Metazoa</taxon>
        <taxon>Spiralia</taxon>
        <taxon>Lophotrochozoa</taxon>
        <taxon>Mollusca</taxon>
        <taxon>Bivalvia</taxon>
        <taxon>Autobranchia</taxon>
        <taxon>Heteroconchia</taxon>
        <taxon>Palaeoheterodonta</taxon>
        <taxon>Unionida</taxon>
        <taxon>Unionoidea</taxon>
        <taxon>Unionidae</taxon>
        <taxon>Unioninae</taxon>
        <taxon>Sinanodonta</taxon>
    </lineage>
</organism>
<reference evidence="1 2" key="1">
    <citation type="submission" date="2024-11" db="EMBL/GenBank/DDBJ databases">
        <title>Chromosome-level genome assembly of the freshwater bivalve Anodonta woodiana.</title>
        <authorList>
            <person name="Chen X."/>
        </authorList>
    </citation>
    <scope>NUCLEOTIDE SEQUENCE [LARGE SCALE GENOMIC DNA]</scope>
    <source>
        <strain evidence="1">MN2024</strain>
        <tissue evidence="1">Gills</tissue>
    </source>
</reference>